<dbReference type="Proteomes" id="UP000223834">
    <property type="component" value="Unassembled WGS sequence"/>
</dbReference>
<organism evidence="1 2">
    <name type="scientific">Bacillus cereus</name>
    <dbReference type="NCBI Taxonomy" id="1396"/>
    <lineage>
        <taxon>Bacteria</taxon>
        <taxon>Bacillati</taxon>
        <taxon>Bacillota</taxon>
        <taxon>Bacilli</taxon>
        <taxon>Bacillales</taxon>
        <taxon>Bacillaceae</taxon>
        <taxon>Bacillus</taxon>
        <taxon>Bacillus cereus group</taxon>
    </lineage>
</organism>
<dbReference type="AlphaFoldDB" id="A0A9X7C5G3"/>
<protein>
    <submittedName>
        <fullName evidence="1">Uncharacterized protein</fullName>
    </submittedName>
</protein>
<dbReference type="Pfam" id="PF17209">
    <property type="entry name" value="Hfq"/>
    <property type="match status" value="1"/>
</dbReference>
<accession>A0A9X7C5G3</accession>
<dbReference type="InterPro" id="IPR010920">
    <property type="entry name" value="LSM_dom_sf"/>
</dbReference>
<dbReference type="InterPro" id="IPR005001">
    <property type="entry name" value="Hfq"/>
</dbReference>
<evidence type="ECO:0000313" key="1">
    <source>
        <dbReference type="EMBL" id="PGO60772.1"/>
    </source>
</evidence>
<dbReference type="GO" id="GO:0006355">
    <property type="term" value="P:regulation of DNA-templated transcription"/>
    <property type="evidence" value="ECO:0007669"/>
    <property type="project" value="InterPro"/>
</dbReference>
<dbReference type="GO" id="GO:0003723">
    <property type="term" value="F:RNA binding"/>
    <property type="evidence" value="ECO:0007669"/>
    <property type="project" value="InterPro"/>
</dbReference>
<proteinExistence type="predicted"/>
<evidence type="ECO:0000313" key="2">
    <source>
        <dbReference type="Proteomes" id="UP000223834"/>
    </source>
</evidence>
<sequence length="90" mass="10514">MILKFDAILQYLDYRKIACEFVLQNGKTLNGIIDGRDPYMIYVQTDDKSHCLFKGAIIDLIPAEKLDLKEVSRITSEWEKSKEVKKQQYV</sequence>
<gene>
    <name evidence="1" type="ORF">CN980_29930</name>
</gene>
<dbReference type="EMBL" id="NUIQ01000351">
    <property type="protein sequence ID" value="PGO60772.1"/>
    <property type="molecule type" value="Genomic_DNA"/>
</dbReference>
<reference evidence="1 2" key="1">
    <citation type="submission" date="2017-09" db="EMBL/GenBank/DDBJ databases">
        <title>Large-scale bioinformatics analysis of Bacillus genomes uncovers conserved roles of natural products in bacterial physiology.</title>
        <authorList>
            <consortium name="Agbiome Team Llc"/>
            <person name="Bleich R.M."/>
            <person name="Grubbs K.J."/>
            <person name="Santa Maria K.C."/>
            <person name="Allen S.E."/>
            <person name="Farag S."/>
            <person name="Shank E.A."/>
            <person name="Bowers A."/>
        </authorList>
    </citation>
    <scope>NUCLEOTIDE SEQUENCE [LARGE SCALE GENOMIC DNA]</scope>
    <source>
        <strain evidence="1 2">AFS049141</strain>
    </source>
</reference>
<dbReference type="Gene3D" id="2.30.30.100">
    <property type="match status" value="1"/>
</dbReference>
<name>A0A9X7C5G3_BACCE</name>
<comment type="caution">
    <text evidence="1">The sequence shown here is derived from an EMBL/GenBank/DDBJ whole genome shotgun (WGS) entry which is preliminary data.</text>
</comment>
<dbReference type="SUPFAM" id="SSF50182">
    <property type="entry name" value="Sm-like ribonucleoproteins"/>
    <property type="match status" value="1"/>
</dbReference>
<dbReference type="RefSeq" id="WP_098772056.1">
    <property type="nucleotide sequence ID" value="NZ_NUIQ01000351.1"/>
</dbReference>